<dbReference type="EMBL" id="CP116341">
    <property type="protein sequence ID" value="WOV85265.1"/>
    <property type="molecule type" value="Genomic_DNA"/>
</dbReference>
<evidence type="ECO:0000313" key="4">
    <source>
        <dbReference type="Proteomes" id="UP001303532"/>
    </source>
</evidence>
<feature type="domain" description="Smf/DprA SLOG" evidence="2">
    <location>
        <begin position="73"/>
        <end position="278"/>
    </location>
</feature>
<dbReference type="InterPro" id="IPR057666">
    <property type="entry name" value="DrpA_SLOG"/>
</dbReference>
<dbReference type="RefSeq" id="WP_323692883.1">
    <property type="nucleotide sequence ID" value="NZ_CP116341.1"/>
</dbReference>
<protein>
    <submittedName>
        <fullName evidence="3">DNA-processing protein DprA</fullName>
    </submittedName>
</protein>
<dbReference type="InterPro" id="IPR003488">
    <property type="entry name" value="DprA"/>
</dbReference>
<reference evidence="3 4" key="1">
    <citation type="submission" date="2023-01" db="EMBL/GenBank/DDBJ databases">
        <title>Sporosarcina sp. nov., isolated from Korean tranditional fermented seafood 'Jeotgal'.</title>
        <authorList>
            <person name="Yang A.-I."/>
        </authorList>
    </citation>
    <scope>NUCLEOTIDE SEQUENCE [LARGE SCALE GENOMIC DNA]</scope>
    <source>
        <strain evidence="3 4">B2O-1</strain>
    </source>
</reference>
<dbReference type="Proteomes" id="UP001303532">
    <property type="component" value="Chromosome"/>
</dbReference>
<dbReference type="Pfam" id="PF02481">
    <property type="entry name" value="DNA_processg_A"/>
    <property type="match status" value="1"/>
</dbReference>
<keyword evidence="4" id="KW-1185">Reference proteome</keyword>
<sequence length="283" mass="31161">MKLSEQDHELLKLHYAWPVPYPKLTRLLGSENENNYLPNLSQKQRTNLTAKLAQLSPLPLLDLLLEKGIIPIPYTHPDYPEQLKQLIDPPAVLYTKGNQNLLKKQSKVAIIGSRKAGNYSICAMNMIVPPLVQHGSVIVSGLAKGADTMAHQAAIKYGGQTIAVLGHGFLHLYPKENEKLAATIAKEHLLLTEFPPYHPPAKWTFPMRNRIISGLSSSIVITESAVKSGTMSTIEHALDHGKEVFAVPGPIDSPLSLGPNKLLDEGARPIWSGFQIIEPLVEF</sequence>
<dbReference type="PANTHER" id="PTHR43022">
    <property type="entry name" value="PROTEIN SMF"/>
    <property type="match status" value="1"/>
</dbReference>
<dbReference type="SUPFAM" id="SSF102405">
    <property type="entry name" value="MCP/YpsA-like"/>
    <property type="match status" value="1"/>
</dbReference>
<evidence type="ECO:0000313" key="3">
    <source>
        <dbReference type="EMBL" id="WOV85265.1"/>
    </source>
</evidence>
<accession>A0ABZ0KZ85</accession>
<evidence type="ECO:0000259" key="2">
    <source>
        <dbReference type="Pfam" id="PF02481"/>
    </source>
</evidence>
<proteinExistence type="inferred from homology"/>
<dbReference type="NCBIfam" id="TIGR00732">
    <property type="entry name" value="dprA"/>
    <property type="match status" value="1"/>
</dbReference>
<comment type="similarity">
    <text evidence="1">Belongs to the DprA/Smf family.</text>
</comment>
<dbReference type="PANTHER" id="PTHR43022:SF1">
    <property type="entry name" value="PROTEIN SMF"/>
    <property type="match status" value="1"/>
</dbReference>
<dbReference type="Gene3D" id="3.40.50.450">
    <property type="match status" value="1"/>
</dbReference>
<evidence type="ECO:0000256" key="1">
    <source>
        <dbReference type="ARBA" id="ARBA00006525"/>
    </source>
</evidence>
<gene>
    <name evidence="3" type="primary">dprA</name>
    <name evidence="3" type="ORF">PGH26_04850</name>
</gene>
<organism evidence="3 4">
    <name type="scientific">Sporosarcina jeotgali</name>
    <dbReference type="NCBI Taxonomy" id="3020056"/>
    <lineage>
        <taxon>Bacteria</taxon>
        <taxon>Bacillati</taxon>
        <taxon>Bacillota</taxon>
        <taxon>Bacilli</taxon>
        <taxon>Bacillales</taxon>
        <taxon>Caryophanaceae</taxon>
        <taxon>Sporosarcina</taxon>
    </lineage>
</organism>
<name>A0ABZ0KZ85_9BACL</name>